<dbReference type="SUPFAM" id="SSF57667">
    <property type="entry name" value="beta-beta-alpha zinc fingers"/>
    <property type="match status" value="1"/>
</dbReference>
<dbReference type="GO" id="GO:0003676">
    <property type="term" value="F:nucleic acid binding"/>
    <property type="evidence" value="ECO:0007669"/>
    <property type="project" value="InterPro"/>
</dbReference>
<dbReference type="GO" id="GO:0005737">
    <property type="term" value="C:cytoplasm"/>
    <property type="evidence" value="ECO:0007669"/>
    <property type="project" value="UniProtKB-SubCell"/>
</dbReference>
<dbReference type="GO" id="GO:0000055">
    <property type="term" value="P:ribosomal large subunit export from nucleus"/>
    <property type="evidence" value="ECO:0007669"/>
    <property type="project" value="EnsemblFungi"/>
</dbReference>
<reference evidence="13 18" key="5">
    <citation type="submission" date="2018-06" db="EMBL/GenBank/DDBJ databases">
        <title>Population genomics shows no distinction between pathogenic Candida krusei and environmental Pichia kudriavzevii: One species, four names.</title>
        <authorList>
            <person name="Douglass A.P."/>
            <person name="Offei B."/>
            <person name="Braun-Galleani S."/>
            <person name="Coughlan A.Y."/>
            <person name="Martos A."/>
            <person name="Ortiz-Merino R.A."/>
            <person name="Byrne K.P."/>
            <person name="Wolfe K.H."/>
        </authorList>
    </citation>
    <scope>NUCLEOTIDE SEQUENCE [LARGE SCALE GENOMIC DNA]</scope>
    <source>
        <strain evidence="13 18">CBS573</strain>
    </source>
</reference>
<dbReference type="InterPro" id="IPR036236">
    <property type="entry name" value="Znf_C2H2_sf"/>
</dbReference>
<dbReference type="AlphaFoldDB" id="A0A099P5L0"/>
<dbReference type="STRING" id="4909.A0A099P5L0"/>
<dbReference type="VEuPathDB" id="FungiDB:C5L36_0E03310"/>
<comment type="similarity">
    <text evidence="9">Belongs to the ZNF593/BUD20 C2H2-type zinc-finger protein family.</text>
</comment>
<keyword evidence="11" id="KW-0175">Coiled coil</keyword>
<evidence type="ECO:0000256" key="6">
    <source>
        <dbReference type="ARBA" id="ARBA00022771"/>
    </source>
</evidence>
<dbReference type="Pfam" id="PF12171">
    <property type="entry name" value="zf-C2H2_jaz"/>
    <property type="match status" value="1"/>
</dbReference>
<gene>
    <name evidence="15" type="ORF">BOH78_0044</name>
    <name evidence="13" type="ORF">C5L36_0E03310</name>
    <name evidence="14" type="ORF">JL09_g1319</name>
</gene>
<evidence type="ECO:0000256" key="11">
    <source>
        <dbReference type="SAM" id="Coils"/>
    </source>
</evidence>
<keyword evidence="5" id="KW-0479">Metal-binding</keyword>
<keyword evidence="6 10" id="KW-0863">Zinc-finger</keyword>
<dbReference type="EMBL" id="MQVM01000001">
    <property type="protein sequence ID" value="ONH77749.1"/>
    <property type="molecule type" value="Genomic_DNA"/>
</dbReference>
<evidence type="ECO:0000256" key="9">
    <source>
        <dbReference type="ARBA" id="ARBA00038064"/>
    </source>
</evidence>
<reference evidence="15" key="4">
    <citation type="submission" date="2017-01" db="EMBL/GenBank/DDBJ databases">
        <authorList>
            <person name="Mah S.A."/>
            <person name="Swanson W.J."/>
            <person name="Moy G.W."/>
            <person name="Vacquier V.D."/>
        </authorList>
    </citation>
    <scope>NUCLEOTIDE SEQUENCE [LARGE SCALE GENOMIC DNA]</scope>
    <source>
        <strain evidence="15">129</strain>
    </source>
</reference>
<evidence type="ECO:0000256" key="5">
    <source>
        <dbReference type="ARBA" id="ARBA00022723"/>
    </source>
</evidence>
<name>A0A099P5L0_PICKU</name>
<organism evidence="14 16">
    <name type="scientific">Pichia kudriavzevii</name>
    <name type="common">Yeast</name>
    <name type="synonym">Issatchenkia orientalis</name>
    <dbReference type="NCBI Taxonomy" id="4909"/>
    <lineage>
        <taxon>Eukaryota</taxon>
        <taxon>Fungi</taxon>
        <taxon>Dikarya</taxon>
        <taxon>Ascomycota</taxon>
        <taxon>Saccharomycotina</taxon>
        <taxon>Pichiomycetes</taxon>
        <taxon>Pichiales</taxon>
        <taxon>Pichiaceae</taxon>
        <taxon>Pichia</taxon>
    </lineage>
</organism>
<evidence type="ECO:0000259" key="12">
    <source>
        <dbReference type="PROSITE" id="PS50157"/>
    </source>
</evidence>
<keyword evidence="8" id="KW-0539">Nucleus</keyword>
<protein>
    <submittedName>
        <fullName evidence="15">Bud site selection protein 20</fullName>
    </submittedName>
</protein>
<dbReference type="Gene3D" id="3.30.160.60">
    <property type="entry name" value="Classic Zinc Finger"/>
    <property type="match status" value="1"/>
</dbReference>
<dbReference type="InterPro" id="IPR051879">
    <property type="entry name" value="C2H2-ZF_Maturation_Protein"/>
</dbReference>
<dbReference type="FunFam" id="3.30.160.60:FF:000299">
    <property type="entry name" value="Zinc finger protein 593"/>
    <property type="match status" value="1"/>
</dbReference>
<dbReference type="EMBL" id="JQFK01000008">
    <property type="protein sequence ID" value="KGK39559.1"/>
    <property type="molecule type" value="Genomic_DNA"/>
</dbReference>
<feature type="coiled-coil region" evidence="11">
    <location>
        <begin position="108"/>
        <end position="174"/>
    </location>
</feature>
<comment type="subcellular location">
    <subcellularLocation>
        <location evidence="2">Cytoplasm</location>
    </subcellularLocation>
    <subcellularLocation>
        <location evidence="1">Nucleus</location>
    </subcellularLocation>
</comment>
<dbReference type="Proteomes" id="UP000249293">
    <property type="component" value="Chromosome 5"/>
</dbReference>
<keyword evidence="18" id="KW-1185">Reference proteome</keyword>
<dbReference type="GO" id="GO:0043023">
    <property type="term" value="F:ribosomal large subunit binding"/>
    <property type="evidence" value="ECO:0007669"/>
    <property type="project" value="EnsemblFungi"/>
</dbReference>
<dbReference type="InterPro" id="IPR013087">
    <property type="entry name" value="Znf_C2H2_type"/>
</dbReference>
<keyword evidence="7" id="KW-0862">Zinc</keyword>
<evidence type="ECO:0000256" key="2">
    <source>
        <dbReference type="ARBA" id="ARBA00004496"/>
    </source>
</evidence>
<evidence type="ECO:0000256" key="3">
    <source>
        <dbReference type="ARBA" id="ARBA00022490"/>
    </source>
</evidence>
<dbReference type="OrthoDB" id="24683at2759"/>
<feature type="domain" description="C2H2-type" evidence="12">
    <location>
        <begin position="49"/>
        <end position="78"/>
    </location>
</feature>
<accession>A0A099P5L0</accession>
<sequence>MGRYSVKRYKTKRMTRQLDQIFDDLSTPESIQKLKNQEEDETLPGMGQYYCVQCAKYFFDNTSLKGHIRGKVHKRRVKELKVKPYTPEEADFAAGVNVEKYLDRVNKYKNEEEQRRLMEAELLKNQTEEYELRDRQKWEQMYPEKAVEEAQKKLEQESLEKKRALKKAQKYELEPLTDDEIQIDP</sequence>
<dbReference type="EMBL" id="CP028777">
    <property type="protein sequence ID" value="AWU78273.1"/>
    <property type="molecule type" value="Genomic_DNA"/>
</dbReference>
<evidence type="ECO:0000256" key="8">
    <source>
        <dbReference type="ARBA" id="ARBA00023242"/>
    </source>
</evidence>
<dbReference type="eggNOG" id="KOG3408">
    <property type="taxonomic scope" value="Eukaryota"/>
</dbReference>
<evidence type="ECO:0000256" key="1">
    <source>
        <dbReference type="ARBA" id="ARBA00004123"/>
    </source>
</evidence>
<dbReference type="InterPro" id="IPR022755">
    <property type="entry name" value="Znf_C2H2_jaz"/>
</dbReference>
<dbReference type="PANTHER" id="PTHR46095">
    <property type="entry name" value="ZINC FINGER PROTEIN 593"/>
    <property type="match status" value="1"/>
</dbReference>
<dbReference type="GO" id="GO:0005634">
    <property type="term" value="C:nucleus"/>
    <property type="evidence" value="ECO:0007669"/>
    <property type="project" value="UniProtKB-SubCell"/>
</dbReference>
<evidence type="ECO:0000313" key="15">
    <source>
        <dbReference type="EMBL" id="ONH77749.1"/>
    </source>
</evidence>
<reference evidence="17" key="3">
    <citation type="journal article" date="2017" name="Genome Announc.">
        <title>Genome sequences of Cyberlindnera fabianii 65, Pichia kudriavzevii 129, and Saccharomyces cerevisiae 131 isolated from fermented masau fruits in Zimbabwe.</title>
        <authorList>
            <person name="van Rijswijck I.M.H."/>
            <person name="Derks M.F.L."/>
            <person name="Abee T."/>
            <person name="de Ridder D."/>
            <person name="Smid E.J."/>
        </authorList>
    </citation>
    <scope>NUCLEOTIDE SEQUENCE [LARGE SCALE GENOMIC DNA]</scope>
    <source>
        <strain evidence="17">129</strain>
    </source>
</reference>
<evidence type="ECO:0000313" key="17">
    <source>
        <dbReference type="Proteomes" id="UP000189274"/>
    </source>
</evidence>
<evidence type="ECO:0000313" key="14">
    <source>
        <dbReference type="EMBL" id="KGK39559.1"/>
    </source>
</evidence>
<dbReference type="PANTHER" id="PTHR46095:SF1">
    <property type="entry name" value="ZINC FINGER PROTEIN 593"/>
    <property type="match status" value="1"/>
</dbReference>
<dbReference type="GO" id="GO:0030687">
    <property type="term" value="C:preribosome, large subunit precursor"/>
    <property type="evidence" value="ECO:0007669"/>
    <property type="project" value="EnsemblFungi"/>
</dbReference>
<dbReference type="Proteomes" id="UP000189274">
    <property type="component" value="Unassembled WGS sequence"/>
</dbReference>
<evidence type="ECO:0000256" key="7">
    <source>
        <dbReference type="ARBA" id="ARBA00022833"/>
    </source>
</evidence>
<dbReference type="InterPro" id="IPR003604">
    <property type="entry name" value="Matrin/U1-like-C_Znf_C2H2"/>
</dbReference>
<dbReference type="HOGENOM" id="CLU_117291_0_0_1"/>
<evidence type="ECO:0000313" key="18">
    <source>
        <dbReference type="Proteomes" id="UP000249293"/>
    </source>
</evidence>
<evidence type="ECO:0000313" key="13">
    <source>
        <dbReference type="EMBL" id="AWU78273.1"/>
    </source>
</evidence>
<reference evidence="14" key="2">
    <citation type="submission" date="2014-08" db="EMBL/GenBank/DDBJ databases">
        <title>Exploiting Issatchenkia orientalis SD108 for Succinic Acid Production.</title>
        <authorList>
            <person name="Xiao H."/>
            <person name="Shao Z."/>
            <person name="Jiang Y."/>
            <person name="Dole S."/>
            <person name="Zhao H."/>
        </authorList>
    </citation>
    <scope>NUCLEOTIDE SEQUENCE [LARGE SCALE GENOMIC DNA]</scope>
    <source>
        <strain evidence="14">SD108</strain>
    </source>
</reference>
<keyword evidence="3" id="KW-0963">Cytoplasm</keyword>
<reference evidence="16" key="1">
    <citation type="journal article" date="2014" name="Microb. Cell Fact.">
        <title>Exploiting Issatchenkia orientalis SD108 for succinic acid production.</title>
        <authorList>
            <person name="Xiao H."/>
            <person name="Shao Z."/>
            <person name="Jiang Y."/>
            <person name="Dole S."/>
            <person name="Zhao H."/>
        </authorList>
    </citation>
    <scope>NUCLEOTIDE SEQUENCE [LARGE SCALE GENOMIC DNA]</scope>
    <source>
        <strain evidence="16">SD108</strain>
    </source>
</reference>
<dbReference type="GO" id="GO:0008270">
    <property type="term" value="F:zinc ion binding"/>
    <property type="evidence" value="ECO:0007669"/>
    <property type="project" value="UniProtKB-KW"/>
</dbReference>
<keyword evidence="4" id="KW-0690">Ribosome biogenesis</keyword>
<dbReference type="Proteomes" id="UP000029867">
    <property type="component" value="Unassembled WGS sequence"/>
</dbReference>
<evidence type="ECO:0000256" key="4">
    <source>
        <dbReference type="ARBA" id="ARBA00022517"/>
    </source>
</evidence>
<dbReference type="SMART" id="SM00451">
    <property type="entry name" value="ZnF_U1"/>
    <property type="match status" value="1"/>
</dbReference>
<dbReference type="PROSITE" id="PS50157">
    <property type="entry name" value="ZINC_FINGER_C2H2_2"/>
    <property type="match status" value="1"/>
</dbReference>
<dbReference type="PROSITE" id="PS00028">
    <property type="entry name" value="ZINC_FINGER_C2H2_1"/>
    <property type="match status" value="1"/>
</dbReference>
<proteinExistence type="inferred from homology"/>
<evidence type="ECO:0000256" key="10">
    <source>
        <dbReference type="PROSITE-ProRule" id="PRU00042"/>
    </source>
</evidence>
<evidence type="ECO:0000313" key="16">
    <source>
        <dbReference type="Proteomes" id="UP000029867"/>
    </source>
</evidence>